<dbReference type="InterPro" id="IPR013670">
    <property type="entry name" value="EcoEI_R_C_dom"/>
</dbReference>
<evidence type="ECO:0000313" key="4">
    <source>
        <dbReference type="EMBL" id="MBB4052515.1"/>
    </source>
</evidence>
<dbReference type="Gene3D" id="3.40.50.300">
    <property type="entry name" value="P-loop containing nucleotide triphosphate hydrolases"/>
    <property type="match status" value="2"/>
</dbReference>
<dbReference type="Pfam" id="PF13643">
    <property type="entry name" value="DUF4145"/>
    <property type="match status" value="1"/>
</dbReference>
<dbReference type="PANTHER" id="PTHR47396:SF1">
    <property type="entry name" value="ATP-DEPENDENT HELICASE IRC3-RELATED"/>
    <property type="match status" value="1"/>
</dbReference>
<dbReference type="GO" id="GO:0005524">
    <property type="term" value="F:ATP binding"/>
    <property type="evidence" value="ECO:0007669"/>
    <property type="project" value="UniProtKB-KW"/>
</dbReference>
<dbReference type="Pfam" id="PF04313">
    <property type="entry name" value="HSDR_N"/>
    <property type="match status" value="1"/>
</dbReference>
<dbReference type="InterPro" id="IPR025285">
    <property type="entry name" value="DUF4145"/>
</dbReference>
<evidence type="ECO:0000259" key="2">
    <source>
        <dbReference type="PROSITE" id="PS51192"/>
    </source>
</evidence>
<evidence type="ECO:0000256" key="1">
    <source>
        <dbReference type="SAM" id="Coils"/>
    </source>
</evidence>
<dbReference type="InterPro" id="IPR006935">
    <property type="entry name" value="Helicase/UvrB_N"/>
</dbReference>
<comment type="caution">
    <text evidence="4">The sequence shown here is derived from an EMBL/GenBank/DDBJ whole genome shotgun (WGS) entry which is preliminary data.</text>
</comment>
<sequence length="1182" mass="131512">MPEMGGKSNAGCVLRAALGFVALRCNGCTAPPPPNCSTGLRSVHWTTTVPTYKVWSWGNTVTASNFAFLDQHDNRLYALGGLAERYFSDDPSTSIVKLRQFAELLAKLIAARQAAYRDERETFDETLRRLSYDGIIPREVADVFHALRKAGNAAVHEAKGGHGEALTALKFARSLGIWFHRTYGPQATFNPGPFVPPSEPVDATGALRVEIARLQGEVSEALSAARDRADQHARDLETIEERLKRETEERAVWERLAQETENEKAAIAAKLSRLQAQAEAAPRAKMLAFMKRGEEAATKLDLDEAETRALIDQQLRDNGWEADTKAMRYSVGVRPAKGRNMAIAEWPTANGPADYALFVGTTLIAVVEAKRKRKNISAAIDQSQRYSAGISESGDFAFAGGPWGEHRVPFVFAANGRSYLKQIETESGIWFRDTRRSANHRRALVNWLTPAGLSGLLEVDQDGADAALQAQPFEFGFPLRHYQEAAIRAVETALSNEQRSMLVAMATGTGKTKLAIALLYRLLSAKRFRRICFVVDRSALGHQTEGEFSTTKVVSGKTFAEIFGLKGLGDVMPDLETKVHISTIQGLVKRVLYAADASEAPPVDQYDLMVIDECHRGYLLDRELSETELSFRGQDDYISKYRRVLEYFDAVKIGLTATPALHTTDIFGEPIYRYSYREAVIDGFLIDHEPPIRIETALARDGIGFAGGEAVEYLAPATGEIDTATLPDEIHFEVDQFNKQVITPEFNRVVAEELAKHIDPALPGKTLIFAATDAHADIIVSAIKTALFDAYGEIDDAAVRKITGSVDKVQMLIRSFRNDTNPKIAVTVDLLTTGIDVPKITNLVFLRRVNSRILYEQMIGRATRKCDEIGKEVFRIFDAVDLYPHLQNLTDMKPVVVNPLISFEQLVGEMIGATDDAQRETIRDQIAVKLRRRLKKLPDDARQRFEAVAGEPPEAMLERLLSGNAPDLATWLKDRAAIGAILDWQAEGDNPRYIPISRHADEVVAVTRGYGDADKPEDFLDSFSAFVRDNLNTIAALKLVVQRPRDLTRADLKELRLALDRKGFSEANLRRAWADAKNEEIAASIIGFVRQAAIGDPLVPYEDRVRVAMRSIMASRQWTEPQRRWLKRIGEQIEKEVVVDREAIDKEPFMADGGFNRLNKVFGGELETILAGINEEMWKKTA</sequence>
<dbReference type="PROSITE" id="PS51192">
    <property type="entry name" value="HELICASE_ATP_BIND_1"/>
    <property type="match status" value="1"/>
</dbReference>
<dbReference type="SUPFAM" id="SSF52540">
    <property type="entry name" value="P-loop containing nucleoside triphosphate hydrolases"/>
    <property type="match status" value="1"/>
</dbReference>
<dbReference type="Pfam" id="PF08463">
    <property type="entry name" value="EcoEI_R_C"/>
    <property type="match status" value="1"/>
</dbReference>
<dbReference type="EMBL" id="JACIEW010000004">
    <property type="protein sequence ID" value="MBB4052515.1"/>
    <property type="molecule type" value="Genomic_DNA"/>
</dbReference>
<dbReference type="Pfam" id="PF00271">
    <property type="entry name" value="Helicase_C"/>
    <property type="match status" value="1"/>
</dbReference>
<proteinExistence type="predicted"/>
<feature type="coiled-coil region" evidence="1">
    <location>
        <begin position="222"/>
        <end position="277"/>
    </location>
</feature>
<dbReference type="Proteomes" id="UP000547011">
    <property type="component" value="Unassembled WGS sequence"/>
</dbReference>
<dbReference type="SMART" id="SM00490">
    <property type="entry name" value="HELICc"/>
    <property type="match status" value="1"/>
</dbReference>
<dbReference type="InterPro" id="IPR027417">
    <property type="entry name" value="P-loop_NTPase"/>
</dbReference>
<dbReference type="PROSITE" id="PS51194">
    <property type="entry name" value="HELICASE_CTER"/>
    <property type="match status" value="1"/>
</dbReference>
<protein>
    <submittedName>
        <fullName evidence="4">Type I restriction enzyme R subunit</fullName>
        <ecNumber evidence="4">3.1.21.3</ecNumber>
    </submittedName>
</protein>
<reference evidence="4 5" key="1">
    <citation type="submission" date="2020-08" db="EMBL/GenBank/DDBJ databases">
        <title>Genomic Encyclopedia of Type Strains, Phase IV (KMG-IV): sequencing the most valuable type-strain genomes for metagenomic binning, comparative biology and taxonomic classification.</title>
        <authorList>
            <person name="Goeker M."/>
        </authorList>
    </citation>
    <scope>NUCLEOTIDE SEQUENCE [LARGE SCALE GENOMIC DNA]</scope>
    <source>
        <strain evidence="4 5">DSM 23447</strain>
    </source>
</reference>
<dbReference type="InterPro" id="IPR007409">
    <property type="entry name" value="Restrct_endonuc_type1_HsdR_N"/>
</dbReference>
<dbReference type="InterPro" id="IPR001650">
    <property type="entry name" value="Helicase_C-like"/>
</dbReference>
<keyword evidence="5" id="KW-1185">Reference proteome</keyword>
<dbReference type="GO" id="GO:0003677">
    <property type="term" value="F:DNA binding"/>
    <property type="evidence" value="ECO:0007669"/>
    <property type="project" value="UniProtKB-KW"/>
</dbReference>
<dbReference type="Gene3D" id="3.90.1570.30">
    <property type="match status" value="1"/>
</dbReference>
<dbReference type="GO" id="GO:0009035">
    <property type="term" value="F:type I site-specific deoxyribonuclease activity"/>
    <property type="evidence" value="ECO:0007669"/>
    <property type="project" value="UniProtKB-EC"/>
</dbReference>
<dbReference type="Pfam" id="PF04851">
    <property type="entry name" value="ResIII"/>
    <property type="match status" value="1"/>
</dbReference>
<feature type="domain" description="Helicase ATP-binding" evidence="2">
    <location>
        <begin position="492"/>
        <end position="677"/>
    </location>
</feature>
<evidence type="ECO:0000259" key="3">
    <source>
        <dbReference type="PROSITE" id="PS51194"/>
    </source>
</evidence>
<keyword evidence="4" id="KW-0378">Hydrolase</keyword>
<dbReference type="NCBIfam" id="NF008521">
    <property type="entry name" value="PRK11448.1"/>
    <property type="match status" value="1"/>
</dbReference>
<organism evidence="4 5">
    <name type="scientific">Devosia subaequoris</name>
    <dbReference type="NCBI Taxonomy" id="395930"/>
    <lineage>
        <taxon>Bacteria</taxon>
        <taxon>Pseudomonadati</taxon>
        <taxon>Pseudomonadota</taxon>
        <taxon>Alphaproteobacteria</taxon>
        <taxon>Hyphomicrobiales</taxon>
        <taxon>Devosiaceae</taxon>
        <taxon>Devosia</taxon>
    </lineage>
</organism>
<dbReference type="CDD" id="cd18799">
    <property type="entry name" value="SF2_C_EcoAI-like"/>
    <property type="match status" value="1"/>
</dbReference>
<dbReference type="EC" id="3.1.21.3" evidence="4"/>
<gene>
    <name evidence="4" type="ORF">GGR20_002158</name>
</gene>
<dbReference type="AlphaFoldDB" id="A0A7W6IMV9"/>
<feature type="domain" description="Helicase C-terminal" evidence="3">
    <location>
        <begin position="753"/>
        <end position="911"/>
    </location>
</feature>
<dbReference type="PANTHER" id="PTHR47396">
    <property type="entry name" value="TYPE I RESTRICTION ENZYME ECOKI R PROTEIN"/>
    <property type="match status" value="1"/>
</dbReference>
<dbReference type="SMART" id="SM00487">
    <property type="entry name" value="DEXDc"/>
    <property type="match status" value="1"/>
</dbReference>
<keyword evidence="1" id="KW-0175">Coiled coil</keyword>
<name>A0A7W6IMV9_9HYPH</name>
<dbReference type="CDD" id="cd18032">
    <property type="entry name" value="DEXHc_RE_I_III_res"/>
    <property type="match status" value="1"/>
</dbReference>
<accession>A0A7W6IMV9</accession>
<dbReference type="InterPro" id="IPR014001">
    <property type="entry name" value="Helicase_ATP-bd"/>
</dbReference>
<dbReference type="GO" id="GO:0009307">
    <property type="term" value="P:DNA restriction-modification system"/>
    <property type="evidence" value="ECO:0007669"/>
    <property type="project" value="UniProtKB-KW"/>
</dbReference>
<dbReference type="InterPro" id="IPR050742">
    <property type="entry name" value="Helicase_Restrict-Modif_Enz"/>
</dbReference>
<dbReference type="GO" id="GO:0005829">
    <property type="term" value="C:cytosol"/>
    <property type="evidence" value="ECO:0007669"/>
    <property type="project" value="TreeGrafter"/>
</dbReference>
<evidence type="ECO:0000313" key="5">
    <source>
        <dbReference type="Proteomes" id="UP000547011"/>
    </source>
</evidence>